<dbReference type="Proteomes" id="UP000467252">
    <property type="component" value="Chromosome"/>
</dbReference>
<evidence type="ECO:0000313" key="2">
    <source>
        <dbReference type="Proteomes" id="UP000467252"/>
    </source>
</evidence>
<gene>
    <name evidence="1" type="ORF">MPUL_53290</name>
</gene>
<dbReference type="RefSeq" id="WP_163905571.1">
    <property type="nucleotide sequence ID" value="NZ_AP022599.1"/>
</dbReference>
<dbReference type="AlphaFoldDB" id="A0A7I7UTX9"/>
<dbReference type="EMBL" id="AP022599">
    <property type="protein sequence ID" value="BBY84171.1"/>
    <property type="molecule type" value="Genomic_DNA"/>
</dbReference>
<reference evidence="1 2" key="1">
    <citation type="journal article" date="2019" name="Emerg. Microbes Infect.">
        <title>Comprehensive subspecies identification of 175 nontuberculous mycobacteria species based on 7547 genomic profiles.</title>
        <authorList>
            <person name="Matsumoto Y."/>
            <person name="Kinjo T."/>
            <person name="Motooka D."/>
            <person name="Nabeya D."/>
            <person name="Jung N."/>
            <person name="Uechi K."/>
            <person name="Horii T."/>
            <person name="Iida T."/>
            <person name="Fujita J."/>
            <person name="Nakamura S."/>
        </authorList>
    </citation>
    <scope>NUCLEOTIDE SEQUENCE [LARGE SCALE GENOMIC DNA]</scope>
    <source>
        <strain evidence="1 2">JCM 6370</strain>
    </source>
</reference>
<organism evidence="1 2">
    <name type="scientific">Mycolicibacterium pulveris</name>
    <name type="common">Mycobacterium pulveris</name>
    <dbReference type="NCBI Taxonomy" id="36813"/>
    <lineage>
        <taxon>Bacteria</taxon>
        <taxon>Bacillati</taxon>
        <taxon>Actinomycetota</taxon>
        <taxon>Actinomycetes</taxon>
        <taxon>Mycobacteriales</taxon>
        <taxon>Mycobacteriaceae</taxon>
        <taxon>Mycolicibacterium</taxon>
    </lineage>
</organism>
<proteinExistence type="predicted"/>
<sequence>MTSRPRGLATAGRRLWDAVTADFDLDPPELALLEEACRARDLIAELRRKVAETGAIIDSNQGPRVHPAAVEARQQSLVLAKLVASLGLPKGVLDSAT</sequence>
<evidence type="ECO:0000313" key="1">
    <source>
        <dbReference type="EMBL" id="BBY84171.1"/>
    </source>
</evidence>
<protein>
    <recommendedName>
        <fullName evidence="3">Terminase</fullName>
    </recommendedName>
</protein>
<accession>A0A7I7UTX9</accession>
<evidence type="ECO:0008006" key="3">
    <source>
        <dbReference type="Google" id="ProtNLM"/>
    </source>
</evidence>
<keyword evidence="2" id="KW-1185">Reference proteome</keyword>
<dbReference type="Pfam" id="PF05119">
    <property type="entry name" value="Terminase_4"/>
    <property type="match status" value="1"/>
</dbReference>
<name>A0A7I7UTX9_MYCPV</name>
<dbReference type="InterPro" id="IPR006448">
    <property type="entry name" value="Phage_term_ssu_P27"/>
</dbReference>